<comment type="caution">
    <text evidence="1">The sequence shown here is derived from an EMBL/GenBank/DDBJ whole genome shotgun (WGS) entry which is preliminary data.</text>
</comment>
<proteinExistence type="predicted"/>
<protein>
    <submittedName>
        <fullName evidence="1">Uncharacterized protein</fullName>
    </submittedName>
</protein>
<accession>A0ACC2WAI0</accession>
<organism evidence="1 2">
    <name type="scientific">Naganishia cerealis</name>
    <dbReference type="NCBI Taxonomy" id="610337"/>
    <lineage>
        <taxon>Eukaryota</taxon>
        <taxon>Fungi</taxon>
        <taxon>Dikarya</taxon>
        <taxon>Basidiomycota</taxon>
        <taxon>Agaricomycotina</taxon>
        <taxon>Tremellomycetes</taxon>
        <taxon>Filobasidiales</taxon>
        <taxon>Filobasidiaceae</taxon>
        <taxon>Naganishia</taxon>
    </lineage>
</organism>
<evidence type="ECO:0000313" key="1">
    <source>
        <dbReference type="EMBL" id="KAJ9107861.1"/>
    </source>
</evidence>
<sequence>MALDPPSSVVFPCTPSPPSDRLGLIPVLNGVPVVILPGFTAETFFSTIATYKINHAYVVPPLVIHMANSPLADKYDLSSLKWTRSAAAPLGKELVAKVKARYGNDLIMTQGYGLTESTAVCACQTVEESEAYPGSTGTLYPTLEARLLDADLQDVPPGEAGELCLRGPTVMNIVDRLKELIKYNGFQVAPAELEAMLLKHPKIADCAVIGVVSRARATELPRAYVVPVKSGMKRDEQDALAGEIIAWVADNAADHKRLRGGCVLVDAIPKSAAGKILRKDLRLQAQTQADELRPNTITPAVQRMAKL</sequence>
<evidence type="ECO:0000313" key="2">
    <source>
        <dbReference type="Proteomes" id="UP001241377"/>
    </source>
</evidence>
<gene>
    <name evidence="1" type="ORF">QFC19_002767</name>
</gene>
<dbReference type="EMBL" id="JASBWR010000024">
    <property type="protein sequence ID" value="KAJ9107861.1"/>
    <property type="molecule type" value="Genomic_DNA"/>
</dbReference>
<reference evidence="1" key="1">
    <citation type="submission" date="2023-04" db="EMBL/GenBank/DDBJ databases">
        <title>Draft Genome sequencing of Naganishia species isolated from polar environments using Oxford Nanopore Technology.</title>
        <authorList>
            <person name="Leo P."/>
            <person name="Venkateswaran K."/>
        </authorList>
    </citation>
    <scope>NUCLEOTIDE SEQUENCE</scope>
    <source>
        <strain evidence="1">MNA-CCFEE 5261</strain>
    </source>
</reference>
<name>A0ACC2WAI0_9TREE</name>
<keyword evidence="2" id="KW-1185">Reference proteome</keyword>
<dbReference type="Proteomes" id="UP001241377">
    <property type="component" value="Unassembled WGS sequence"/>
</dbReference>